<feature type="transmembrane region" description="Helical" evidence="3">
    <location>
        <begin position="266"/>
        <end position="290"/>
    </location>
</feature>
<dbReference type="PROSITE" id="PS51125">
    <property type="entry name" value="NHL"/>
    <property type="match status" value="4"/>
</dbReference>
<feature type="repeat" description="NHL" evidence="2">
    <location>
        <begin position="914"/>
        <end position="944"/>
    </location>
</feature>
<feature type="transmembrane region" description="Helical" evidence="3">
    <location>
        <begin position="97"/>
        <end position="118"/>
    </location>
</feature>
<feature type="transmembrane region" description="Helical" evidence="3">
    <location>
        <begin position="195"/>
        <end position="213"/>
    </location>
</feature>
<feature type="transmembrane region" description="Helical" evidence="3">
    <location>
        <begin position="413"/>
        <end position="438"/>
    </location>
</feature>
<keyword evidence="1" id="KW-0677">Repeat</keyword>
<evidence type="ECO:0000256" key="2">
    <source>
        <dbReference type="PROSITE-ProRule" id="PRU00504"/>
    </source>
</evidence>
<dbReference type="SUPFAM" id="SSF63829">
    <property type="entry name" value="Calcium-dependent phosphotriesterase"/>
    <property type="match status" value="1"/>
</dbReference>
<feature type="transmembrane region" description="Helical" evidence="3">
    <location>
        <begin position="23"/>
        <end position="43"/>
    </location>
</feature>
<accession>A0A0N8GNI8</accession>
<feature type="transmembrane region" description="Helical" evidence="3">
    <location>
        <begin position="622"/>
        <end position="639"/>
    </location>
</feature>
<keyword evidence="3" id="KW-1133">Transmembrane helix</keyword>
<feature type="repeat" description="NHL" evidence="2">
    <location>
        <begin position="847"/>
        <end position="890"/>
    </location>
</feature>
<proteinExistence type="predicted"/>
<feature type="repeat" description="NHL" evidence="2">
    <location>
        <begin position="1008"/>
        <end position="1041"/>
    </location>
</feature>
<feature type="transmembrane region" description="Helical" evidence="3">
    <location>
        <begin position="125"/>
        <end position="145"/>
    </location>
</feature>
<dbReference type="STRING" id="1134406.ADN00_06970"/>
<dbReference type="PANTHER" id="PTHR41710:SF2">
    <property type="entry name" value="GLYCOSYL TRANSFERASE FAMILY 39_83 DOMAIN-CONTAINING PROTEIN"/>
    <property type="match status" value="1"/>
</dbReference>
<dbReference type="InterPro" id="IPR001258">
    <property type="entry name" value="NHL_repeat"/>
</dbReference>
<evidence type="ECO:0000313" key="6">
    <source>
        <dbReference type="Proteomes" id="UP000050417"/>
    </source>
</evidence>
<dbReference type="Pfam" id="PF01436">
    <property type="entry name" value="NHL"/>
    <property type="match status" value="2"/>
</dbReference>
<feature type="transmembrane region" description="Helical" evidence="3">
    <location>
        <begin position="151"/>
        <end position="167"/>
    </location>
</feature>
<keyword evidence="3" id="KW-0812">Transmembrane</keyword>
<dbReference type="Pfam" id="PF17170">
    <property type="entry name" value="DUF5128"/>
    <property type="match status" value="1"/>
</dbReference>
<dbReference type="Pfam" id="PF13231">
    <property type="entry name" value="PMT_2"/>
    <property type="match status" value="1"/>
</dbReference>
<dbReference type="EMBL" id="LGCL01000019">
    <property type="protein sequence ID" value="KPL78218.1"/>
    <property type="molecule type" value="Genomic_DNA"/>
</dbReference>
<feature type="transmembrane region" description="Helical" evidence="3">
    <location>
        <begin position="592"/>
        <end position="610"/>
    </location>
</feature>
<sequence>METEIQETPSWLDRPIISFLPRIKVETVLIALILILALVSRFYDLGARVMSHDEVNHVVPSWELFTGNGYRHDPVTHGPMQFHLVTLSYFLLGDNDFSARVPAAIFSVAAVAAVLFGFRRYLGRNGTIIAGALFLISPFMLFYGRYTRNEAFIELFGVLILYGILRYLERGDKFSLYLISIVTALHFATKETAFIYTAQYLLFTGVLFLEGVARIRWEDTRARNRFLTFMVIALTLFLGALGLAAWNASLVKTVEGGEASGGLGAVGLTVEILMFIGAVALAVIGVVLLVQKLGWKPIRDLRAFDLMILVGTLILPQLAAFPVKMIGWDPLDYSSAGMVKTGAVLLVMTLISIGIGLWWRPRLWVGNAVVFYAIFTVFYTTFFTNGNGFFTGLIGALGYWLSQQEVQRGSQPWYYYAALQVPVYEFLAALGTLLAVYFGVRHNRFAGRPGERISEDAVEEAVGETPATEDAANVEDHPDILGADLPGKRLPTLSLLLFWSVTSLVAYSMAGEKMPWLTVHVALPLLLAAGWGLGYLTETTPWKQLFKREGLLALLLIPVFSAAFAALMGKLLGSQPPFQGNELFQLEATNTFLLAFAGTVLSAGGITYLLRDWQGKDVLRLAANAFFALLAVLTARAAYRASFINYDYATEYLVYAHAAPGPKEVLKQIEEISKRTTGGLDVMVAYDNDMLYPYWWYLRDYPNHRWYQDQPTRDLADYPLIVAGDASMDKMEPIVKDNYVAFNYIRLWWPNQDYYGLTWERIRDALRNPEMRAAIFKIWLNRDYKDYARLTGNTSMTATTWQPSARMRFYIRKDILAQMWNYGAMPEFTPSVVEDPYTAGQVALVPDRVAGTAGTEPGQLNAPRDMAIGPDGSLYVADSRNHRIQRFNANGDFLQAWGSFGDAIQAGGAPGGLFNEPWGLDVAPDGSVYVADTWNHRVQKFTAEGEFVTMWGYFGTAEAPDAFWGPRDVAVDANGYVYITDTGNKRVVVFDQNGKYIAQFGAQGLALGEFDEPVGLAIDREARRLYLADTWNRRVQVFGEAADGTLSTPLKEFDMYGWFGESLDNKPYLTVGKGGDVFVVDPEGYRVVQFSPEGEFKRTWGQYSLDVDGFALAASVVVDAEGRVWVSDAVNNRLLRFVLPE</sequence>
<feature type="transmembrane region" description="Helical" evidence="3">
    <location>
        <begin position="550"/>
        <end position="572"/>
    </location>
</feature>
<feature type="transmembrane region" description="Helical" evidence="3">
    <location>
        <begin position="371"/>
        <end position="401"/>
    </location>
</feature>
<comment type="caution">
    <text evidence="5">The sequence shown here is derived from an EMBL/GenBank/DDBJ whole genome shotgun (WGS) entry which is preliminary data.</text>
</comment>
<dbReference type="InterPro" id="IPR019962">
    <property type="entry name" value="CHP03663"/>
</dbReference>
<feature type="transmembrane region" description="Helical" evidence="3">
    <location>
        <begin position="302"/>
        <end position="321"/>
    </location>
</feature>
<dbReference type="PATRIC" id="fig|1134406.4.peg.3210"/>
<dbReference type="RefSeq" id="WP_075062262.1">
    <property type="nucleotide sequence ID" value="NZ_LGCL01000019.1"/>
</dbReference>
<dbReference type="CDD" id="cd05819">
    <property type="entry name" value="NHL"/>
    <property type="match status" value="1"/>
</dbReference>
<dbReference type="AlphaFoldDB" id="A0A0N8GNI8"/>
<evidence type="ECO:0000259" key="4">
    <source>
        <dbReference type="Pfam" id="PF13231"/>
    </source>
</evidence>
<dbReference type="Gene3D" id="2.120.10.30">
    <property type="entry name" value="TolB, C-terminal domain"/>
    <property type="match status" value="3"/>
</dbReference>
<protein>
    <recommendedName>
        <fullName evidence="4">Glycosyltransferase RgtA/B/C/D-like domain-containing protein</fullName>
    </recommendedName>
</protein>
<name>A0A0N8GNI8_9CHLR</name>
<feature type="repeat" description="NHL" evidence="2">
    <location>
        <begin position="965"/>
        <end position="993"/>
    </location>
</feature>
<dbReference type="PANTHER" id="PTHR41710">
    <property type="entry name" value="GLYCOSYL TRANSFERASE, FAMILY 39"/>
    <property type="match status" value="1"/>
</dbReference>
<feature type="domain" description="Glycosyltransferase RgtA/B/C/D-like" evidence="4">
    <location>
        <begin position="77"/>
        <end position="238"/>
    </location>
</feature>
<dbReference type="InterPro" id="IPR038731">
    <property type="entry name" value="RgtA/B/C-like"/>
</dbReference>
<feature type="transmembrane region" description="Helical" evidence="3">
    <location>
        <begin position="341"/>
        <end position="359"/>
    </location>
</feature>
<feature type="transmembrane region" description="Helical" evidence="3">
    <location>
        <begin position="225"/>
        <end position="246"/>
    </location>
</feature>
<reference evidence="5 6" key="1">
    <citation type="submission" date="2015-07" db="EMBL/GenBank/DDBJ databases">
        <title>Genome sequence of Ornatilinea apprima DSM 23815.</title>
        <authorList>
            <person name="Hemp J."/>
            <person name="Ward L.M."/>
            <person name="Pace L.A."/>
            <person name="Fischer W.W."/>
        </authorList>
    </citation>
    <scope>NUCLEOTIDE SEQUENCE [LARGE SCALE GENOMIC DNA]</scope>
    <source>
        <strain evidence="5 6">P3M-1</strain>
    </source>
</reference>
<evidence type="ECO:0000256" key="1">
    <source>
        <dbReference type="ARBA" id="ARBA00022737"/>
    </source>
</evidence>
<dbReference type="InterPro" id="IPR011042">
    <property type="entry name" value="6-blade_b-propeller_TolB-like"/>
</dbReference>
<feature type="transmembrane region" description="Helical" evidence="3">
    <location>
        <begin position="174"/>
        <end position="189"/>
    </location>
</feature>
<gene>
    <name evidence="5" type="ORF">ADN00_06970</name>
</gene>
<evidence type="ECO:0000256" key="3">
    <source>
        <dbReference type="SAM" id="Phobius"/>
    </source>
</evidence>
<organism evidence="5 6">
    <name type="scientific">Ornatilinea apprima</name>
    <dbReference type="NCBI Taxonomy" id="1134406"/>
    <lineage>
        <taxon>Bacteria</taxon>
        <taxon>Bacillati</taxon>
        <taxon>Chloroflexota</taxon>
        <taxon>Anaerolineae</taxon>
        <taxon>Anaerolineales</taxon>
        <taxon>Anaerolineaceae</taxon>
        <taxon>Ornatilinea</taxon>
    </lineage>
</organism>
<evidence type="ECO:0000313" key="5">
    <source>
        <dbReference type="EMBL" id="KPL78218.1"/>
    </source>
</evidence>
<feature type="transmembrane region" description="Helical" evidence="3">
    <location>
        <begin position="516"/>
        <end position="538"/>
    </location>
</feature>
<keyword evidence="6" id="KW-1185">Reference proteome</keyword>
<dbReference type="Proteomes" id="UP000050417">
    <property type="component" value="Unassembled WGS sequence"/>
</dbReference>
<feature type="transmembrane region" description="Helical" evidence="3">
    <location>
        <begin position="490"/>
        <end position="510"/>
    </location>
</feature>
<dbReference type="OrthoDB" id="134672at2"/>
<keyword evidence="3" id="KW-0472">Membrane</keyword>